<keyword evidence="4" id="KW-0732">Signal</keyword>
<dbReference type="Pfam" id="PF05504">
    <property type="entry name" value="Spore_GerAC"/>
    <property type="match status" value="1"/>
</dbReference>
<evidence type="ECO:0000256" key="3">
    <source>
        <dbReference type="ARBA" id="ARBA00022544"/>
    </source>
</evidence>
<dbReference type="Gene3D" id="3.30.300.210">
    <property type="entry name" value="Nutrient germinant receptor protein C, domain 3"/>
    <property type="match status" value="1"/>
</dbReference>
<evidence type="ECO:0000259" key="8">
    <source>
        <dbReference type="Pfam" id="PF05504"/>
    </source>
</evidence>
<reference evidence="10 11" key="1">
    <citation type="submission" date="2017-08" db="EMBL/GenBank/DDBJ databases">
        <title>Virgibacillus indicus sp. nov. and Virgibacillus profoundi sp. nov, two moderately halophilic bacteria isolated from marine sediment by using the Microfluidic Streak Plate.</title>
        <authorList>
            <person name="Xu B."/>
            <person name="Hu B."/>
            <person name="Wang J."/>
            <person name="Zhu Y."/>
            <person name="Huang L."/>
            <person name="Du W."/>
            <person name="Huang Y."/>
        </authorList>
    </citation>
    <scope>NUCLEOTIDE SEQUENCE [LARGE SCALE GENOMIC DNA]</scope>
    <source>
        <strain evidence="10 11">IO3-P2-C2</strain>
    </source>
</reference>
<feature type="domain" description="Spore germination protein N-terminal" evidence="9">
    <location>
        <begin position="31"/>
        <end position="207"/>
    </location>
</feature>
<gene>
    <name evidence="10" type="ORF">CIL03_16305</name>
</gene>
<evidence type="ECO:0000256" key="1">
    <source>
        <dbReference type="ARBA" id="ARBA00004635"/>
    </source>
</evidence>
<dbReference type="OrthoDB" id="2380468at2"/>
<comment type="caution">
    <text evidence="10">The sequence shown here is derived from an EMBL/GenBank/DDBJ whole genome shotgun (WGS) entry which is preliminary data.</text>
</comment>
<keyword evidence="5" id="KW-0472">Membrane</keyword>
<comment type="similarity">
    <text evidence="2">Belongs to the GerABKC lipoprotein family.</text>
</comment>
<evidence type="ECO:0000259" key="9">
    <source>
        <dbReference type="Pfam" id="PF25198"/>
    </source>
</evidence>
<dbReference type="Pfam" id="PF25198">
    <property type="entry name" value="Spore_GerAC_N"/>
    <property type="match status" value="1"/>
</dbReference>
<keyword evidence="7" id="KW-0449">Lipoprotein</keyword>
<dbReference type="EMBL" id="NPMS01000009">
    <property type="protein sequence ID" value="OZU87648.1"/>
    <property type="molecule type" value="Genomic_DNA"/>
</dbReference>
<dbReference type="InterPro" id="IPR008844">
    <property type="entry name" value="Spore_GerAC-like"/>
</dbReference>
<dbReference type="InterPro" id="IPR046953">
    <property type="entry name" value="Spore_GerAC-like_C"/>
</dbReference>
<dbReference type="GO" id="GO:0009847">
    <property type="term" value="P:spore germination"/>
    <property type="evidence" value="ECO:0007669"/>
    <property type="project" value="InterPro"/>
</dbReference>
<name>A0A265N6K2_9BACI</name>
<comment type="subcellular location">
    <subcellularLocation>
        <location evidence="1">Membrane</location>
        <topology evidence="1">Lipid-anchor</topology>
    </subcellularLocation>
</comment>
<sequence length="385" mass="43956">MLTDKGRSELYRYKALWIGVILLAVLTGCWDEKEIGEIAYVTAIGIDYKDENYILYVQLLDFSNVAKQEGQKNSESAPLFVGKSSGKTFHEAVNNLYKTSQQPLNWGQIGSIIYSEAVLEKGIETIQQSIQRNPEFRFTPWMFGAKGSIEELFAVSGFFHLPPVYTIMYQPEDTYKVYSYIKPLRMYNFFSIYNAPGATAVLPSITVDKNAWRKFGTDEQPKKTLRINGGFQITEGKYQDWMSYEDLTGVRWVESKTNITPVKIIDNEKEIGIVEITSPSARIKLIGNEGEAKFEIKIKAKGIVADLREELNQSKIESLVKKQIKEEIRTTYQKGLEKNIDIYNLKNKLFRNGVNSEKLKKVQLSEDSLNKITVDFHLESSGILD</sequence>
<proteinExistence type="inferred from homology"/>
<dbReference type="PROSITE" id="PS51257">
    <property type="entry name" value="PROKAR_LIPOPROTEIN"/>
    <property type="match status" value="1"/>
</dbReference>
<evidence type="ECO:0000256" key="7">
    <source>
        <dbReference type="ARBA" id="ARBA00023288"/>
    </source>
</evidence>
<evidence type="ECO:0000256" key="5">
    <source>
        <dbReference type="ARBA" id="ARBA00023136"/>
    </source>
</evidence>
<dbReference type="Proteomes" id="UP000216498">
    <property type="component" value="Unassembled WGS sequence"/>
</dbReference>
<keyword evidence="11" id="KW-1185">Reference proteome</keyword>
<keyword evidence="6" id="KW-0564">Palmitate</keyword>
<dbReference type="PANTHER" id="PTHR35789">
    <property type="entry name" value="SPORE GERMINATION PROTEIN B3"/>
    <property type="match status" value="1"/>
</dbReference>
<accession>A0A265N6K2</accession>
<evidence type="ECO:0000256" key="6">
    <source>
        <dbReference type="ARBA" id="ARBA00023139"/>
    </source>
</evidence>
<evidence type="ECO:0000313" key="10">
    <source>
        <dbReference type="EMBL" id="OZU87648.1"/>
    </source>
</evidence>
<dbReference type="AlphaFoldDB" id="A0A265N6K2"/>
<dbReference type="GO" id="GO:0016020">
    <property type="term" value="C:membrane"/>
    <property type="evidence" value="ECO:0007669"/>
    <property type="project" value="UniProtKB-SubCell"/>
</dbReference>
<evidence type="ECO:0000256" key="2">
    <source>
        <dbReference type="ARBA" id="ARBA00007886"/>
    </source>
</evidence>
<dbReference type="PANTHER" id="PTHR35789:SF1">
    <property type="entry name" value="SPORE GERMINATION PROTEIN B3"/>
    <property type="match status" value="1"/>
</dbReference>
<dbReference type="NCBIfam" id="TIGR02887">
    <property type="entry name" value="spore_ger_x_C"/>
    <property type="match status" value="1"/>
</dbReference>
<evidence type="ECO:0000256" key="4">
    <source>
        <dbReference type="ARBA" id="ARBA00022729"/>
    </source>
</evidence>
<protein>
    <submittedName>
        <fullName evidence="10">Uncharacterized protein</fullName>
    </submittedName>
</protein>
<dbReference type="InterPro" id="IPR057336">
    <property type="entry name" value="GerAC_N"/>
</dbReference>
<evidence type="ECO:0000313" key="11">
    <source>
        <dbReference type="Proteomes" id="UP000216498"/>
    </source>
</evidence>
<keyword evidence="3" id="KW-0309">Germination</keyword>
<dbReference type="InterPro" id="IPR038501">
    <property type="entry name" value="Spore_GerAC_C_sf"/>
</dbReference>
<organism evidence="10 11">
    <name type="scientific">Virgibacillus indicus</name>
    <dbReference type="NCBI Taxonomy" id="2024554"/>
    <lineage>
        <taxon>Bacteria</taxon>
        <taxon>Bacillati</taxon>
        <taxon>Bacillota</taxon>
        <taxon>Bacilli</taxon>
        <taxon>Bacillales</taxon>
        <taxon>Bacillaceae</taxon>
        <taxon>Virgibacillus</taxon>
    </lineage>
</organism>
<feature type="domain" description="Spore germination GerAC-like C-terminal" evidence="8">
    <location>
        <begin position="235"/>
        <end position="381"/>
    </location>
</feature>